<keyword evidence="2" id="KW-0614">Plasmid</keyword>
<accession>Q58IL7</accession>
<evidence type="ECO:0000256" key="1">
    <source>
        <dbReference type="SAM" id="MobiDB-lite"/>
    </source>
</evidence>
<reference evidence="2" key="1">
    <citation type="journal article" date="2008" name="Appl. Environ. Microbiol.">
        <title>Characterization of replication and conjugation of Streptomyces circular plasmids pFP1 and pFP11 and their ability to propagate in linear mode with artificially attached telomeres.</title>
        <authorList>
            <person name="Zhang R."/>
            <person name="Zeng A."/>
            <person name="Fang P."/>
            <person name="Qin Z."/>
        </authorList>
    </citation>
    <scope>NUCLEOTIDE SEQUENCE</scope>
    <source>
        <strain evidence="2">FQ1</strain>
        <plasmid evidence="2">pFP1</plasmid>
    </source>
</reference>
<feature type="region of interest" description="Disordered" evidence="1">
    <location>
        <begin position="273"/>
        <end position="320"/>
    </location>
</feature>
<feature type="compositionally biased region" description="Polar residues" evidence="1">
    <location>
        <begin position="294"/>
        <end position="312"/>
    </location>
</feature>
<evidence type="ECO:0000313" key="2">
    <source>
        <dbReference type="EMBL" id="AAX51366.1"/>
    </source>
</evidence>
<protein>
    <submittedName>
        <fullName evidence="2">Uncharacterized protein</fullName>
    </submittedName>
</protein>
<dbReference type="EMBL" id="AY943953">
    <property type="protein sequence ID" value="AAX51366.1"/>
    <property type="molecule type" value="Genomic_DNA"/>
</dbReference>
<gene>
    <name evidence="2" type="ORF">pFP1.25</name>
</gene>
<feature type="region of interest" description="Disordered" evidence="1">
    <location>
        <begin position="106"/>
        <end position="216"/>
    </location>
</feature>
<feature type="compositionally biased region" description="Low complexity" evidence="1">
    <location>
        <begin position="162"/>
        <end position="176"/>
    </location>
</feature>
<name>Q58IL7_9ACTN</name>
<geneLocation type="plasmid" evidence="2">
    <name>pFP1</name>
</geneLocation>
<feature type="compositionally biased region" description="Low complexity" evidence="1">
    <location>
        <begin position="126"/>
        <end position="150"/>
    </location>
</feature>
<dbReference type="AlphaFoldDB" id="Q58IL7"/>
<sequence>MQEWSTDTPWGVITPYMLIVEGKWRLRDVIGPFFGEYVTCPFCENQKGLKFETDSSRLGEMCDITCPPPCGRTFQILEITGYDLQQRLAFLAGEETDPAWEAKILAEDPDQRSGPQPPGTDDDRLAAATSSAAAPEPRTPPARETAAPRMRTARRARSENHGVVVGRGETVTGPVRATAGSTTGKRAPAPKTSGRATRQAVDEATRPTPGTRVYRNDGVVNTGLLVVGDNNRQVNVRADGKGGGQVTVNGQPVTSGGRIPRKVAARAERAVRDAQRQAGQGAGPGPGEVRIHGENNSVVTTTTSGDQVQVTRTSRRKKED</sequence>
<proteinExistence type="predicted"/>
<organism evidence="2">
    <name type="scientific">Streptomyces sp. FQ1</name>
    <dbReference type="NCBI Taxonomy" id="319426"/>
    <lineage>
        <taxon>Bacteria</taxon>
        <taxon>Bacillati</taxon>
        <taxon>Actinomycetota</taxon>
        <taxon>Actinomycetes</taxon>
        <taxon>Kitasatosporales</taxon>
        <taxon>Streptomycetaceae</taxon>
        <taxon>Streptomyces</taxon>
    </lineage>
</organism>